<proteinExistence type="predicted"/>
<gene>
    <name evidence="3" type="ORF">F4553_000899</name>
</gene>
<evidence type="ECO:0000313" key="4">
    <source>
        <dbReference type="Proteomes" id="UP000587527"/>
    </source>
</evidence>
<accession>A0A841BL32</accession>
<reference evidence="3 4" key="1">
    <citation type="submission" date="2020-08" db="EMBL/GenBank/DDBJ databases">
        <title>Sequencing the genomes of 1000 actinobacteria strains.</title>
        <authorList>
            <person name="Klenk H.-P."/>
        </authorList>
    </citation>
    <scope>NUCLEOTIDE SEQUENCE [LARGE SCALE GENOMIC DNA]</scope>
    <source>
        <strain evidence="3 4">DSM 45362</strain>
    </source>
</reference>
<dbReference type="InterPro" id="IPR000644">
    <property type="entry name" value="CBS_dom"/>
</dbReference>
<dbReference type="EMBL" id="JACHMN010000001">
    <property type="protein sequence ID" value="MBB5867520.1"/>
    <property type="molecule type" value="Genomic_DNA"/>
</dbReference>
<dbReference type="CDD" id="cd17788">
    <property type="entry name" value="CBS_pair_bac"/>
    <property type="match status" value="1"/>
</dbReference>
<organism evidence="3 4">
    <name type="scientific">Allocatelliglobosispora scoriae</name>
    <dbReference type="NCBI Taxonomy" id="643052"/>
    <lineage>
        <taxon>Bacteria</taxon>
        <taxon>Bacillati</taxon>
        <taxon>Actinomycetota</taxon>
        <taxon>Actinomycetes</taxon>
        <taxon>Micromonosporales</taxon>
        <taxon>Micromonosporaceae</taxon>
        <taxon>Allocatelliglobosispora</taxon>
    </lineage>
</organism>
<evidence type="ECO:0000256" key="1">
    <source>
        <dbReference type="PROSITE-ProRule" id="PRU00703"/>
    </source>
</evidence>
<sequence>MRTRDLMVEYPTVALTDLAVDAARLLARSNLPGLIVVDGRGAPFAVLPGTQVLRLAVPVYCQDDPNLAAVIDEAAADVFLTELGDRTVRDCLPPQPHELPIVGPDDTVLEVAALMARTRTPLVAVVDHGTLVGAITLDRLLDRVLAV</sequence>
<keyword evidence="4" id="KW-1185">Reference proteome</keyword>
<dbReference type="PROSITE" id="PS51371">
    <property type="entry name" value="CBS"/>
    <property type="match status" value="1"/>
</dbReference>
<evidence type="ECO:0000313" key="3">
    <source>
        <dbReference type="EMBL" id="MBB5867520.1"/>
    </source>
</evidence>
<dbReference type="Pfam" id="PF00571">
    <property type="entry name" value="CBS"/>
    <property type="match status" value="1"/>
</dbReference>
<comment type="caution">
    <text evidence="3">The sequence shown here is derived from an EMBL/GenBank/DDBJ whole genome shotgun (WGS) entry which is preliminary data.</text>
</comment>
<dbReference type="Gene3D" id="3.10.580.10">
    <property type="entry name" value="CBS-domain"/>
    <property type="match status" value="1"/>
</dbReference>
<evidence type="ECO:0000259" key="2">
    <source>
        <dbReference type="PROSITE" id="PS51371"/>
    </source>
</evidence>
<feature type="domain" description="CBS" evidence="2">
    <location>
        <begin position="94"/>
        <end position="147"/>
    </location>
</feature>
<dbReference type="InterPro" id="IPR046342">
    <property type="entry name" value="CBS_dom_sf"/>
</dbReference>
<keyword evidence="1" id="KW-0129">CBS domain</keyword>
<dbReference type="Proteomes" id="UP000587527">
    <property type="component" value="Unassembled WGS sequence"/>
</dbReference>
<protein>
    <submittedName>
        <fullName evidence="3">CBS domain-containing protein</fullName>
    </submittedName>
</protein>
<dbReference type="SUPFAM" id="SSF54631">
    <property type="entry name" value="CBS-domain pair"/>
    <property type="match status" value="1"/>
</dbReference>
<dbReference type="AlphaFoldDB" id="A0A841BL32"/>
<name>A0A841BL32_9ACTN</name>
<dbReference type="RefSeq" id="WP_184832363.1">
    <property type="nucleotide sequence ID" value="NZ_JACHMN010000001.1"/>
</dbReference>